<dbReference type="InterPro" id="IPR009060">
    <property type="entry name" value="UBA-like_sf"/>
</dbReference>
<organism evidence="4 5">
    <name type="scientific">Clunio marinus</name>
    <dbReference type="NCBI Taxonomy" id="568069"/>
    <lineage>
        <taxon>Eukaryota</taxon>
        <taxon>Metazoa</taxon>
        <taxon>Ecdysozoa</taxon>
        <taxon>Arthropoda</taxon>
        <taxon>Hexapoda</taxon>
        <taxon>Insecta</taxon>
        <taxon>Pterygota</taxon>
        <taxon>Neoptera</taxon>
        <taxon>Endopterygota</taxon>
        <taxon>Diptera</taxon>
        <taxon>Nematocera</taxon>
        <taxon>Chironomoidea</taxon>
        <taxon>Chironomidae</taxon>
        <taxon>Clunio</taxon>
    </lineage>
</organism>
<evidence type="ECO:0000313" key="5">
    <source>
        <dbReference type="Proteomes" id="UP000183832"/>
    </source>
</evidence>
<evidence type="ECO:0000259" key="3">
    <source>
        <dbReference type="PROSITE" id="PS50053"/>
    </source>
</evidence>
<reference evidence="4 5" key="1">
    <citation type="submission" date="2015-04" db="EMBL/GenBank/DDBJ databases">
        <authorList>
            <person name="Syromyatnikov M.Y."/>
            <person name="Popov V.N."/>
        </authorList>
    </citation>
    <scope>NUCLEOTIDE SEQUENCE [LARGE SCALE GENOMIC DNA]</scope>
</reference>
<dbReference type="PANTHER" id="PTHR12948:SF3">
    <property type="entry name" value="NEDD8 ULTIMATE BUSTER 1"/>
    <property type="match status" value="1"/>
</dbReference>
<feature type="domain" description="Ubiquitin-like" evidence="3">
    <location>
        <begin position="87"/>
        <end position="164"/>
    </location>
</feature>
<dbReference type="Proteomes" id="UP000183832">
    <property type="component" value="Unassembled WGS sequence"/>
</dbReference>
<dbReference type="EMBL" id="CVRI01000061">
    <property type="protein sequence ID" value="CRL04040.1"/>
    <property type="molecule type" value="Genomic_DNA"/>
</dbReference>
<evidence type="ECO:0000259" key="2">
    <source>
        <dbReference type="PROSITE" id="PS50030"/>
    </source>
</evidence>
<proteinExistence type="predicted"/>
<gene>
    <name evidence="4" type="ORF">CLUMA_CG017156</name>
</gene>
<dbReference type="Pfam" id="PF18037">
    <property type="entry name" value="Ubiquitin_5"/>
    <property type="match status" value="1"/>
</dbReference>
<evidence type="ECO:0000313" key="4">
    <source>
        <dbReference type="EMBL" id="CRL04040.1"/>
    </source>
</evidence>
<dbReference type="PROSITE" id="PS50030">
    <property type="entry name" value="UBA"/>
    <property type="match status" value="3"/>
</dbReference>
<dbReference type="STRING" id="568069.A0A1J1IVB8"/>
<dbReference type="PROSITE" id="PS50053">
    <property type="entry name" value="UBIQUITIN_2"/>
    <property type="match status" value="1"/>
</dbReference>
<dbReference type="InterPro" id="IPR015940">
    <property type="entry name" value="UBA"/>
</dbReference>
<dbReference type="GO" id="GO:2000058">
    <property type="term" value="P:regulation of ubiquitin-dependent protein catabolic process"/>
    <property type="evidence" value="ECO:0007669"/>
    <property type="project" value="TreeGrafter"/>
</dbReference>
<protein>
    <submittedName>
        <fullName evidence="4">CLUMA_CG017156, isoform A</fullName>
    </submittedName>
</protein>
<feature type="domain" description="UBA" evidence="2">
    <location>
        <begin position="422"/>
        <end position="462"/>
    </location>
</feature>
<accession>A0A1J1IVB8</accession>
<sequence length="597" mass="67916">MTEINHENILIQVRDALNRNSIKLWVEPYCVGGESNENECINLAQILCQQIRVKYEYCLIAINELQNTALDNLKSIDEFNQTGLATLKIRVPCKQSGTKLLNVKVKLIENAKDLQRIIAEKLEIRQEKIKIIASGKVLDMNKSLAEQGVKNNKQIMALVDDDDDSGSAEDPYARIKKIRSEAEILLKNKNSNFLNIENQSGELIHLPENERRAIIMSLLLYEKGRVQLKNEKFSDALILFLEADEELKTCESTLVQSVDNVALLNLDIVWCYLNLKSITQLPDADYRLKICEDNFKRSYGENFSRVKNVKGSSENEKTLIARLHLMQGVLLFHQNRREEAKAMMEVAEREIEELKVDETSVTMLVEMGYSRIEAINGLRSSFNSIDGAVSFILDRRQKISNARNQGKKEKNISTFLNTLGISVNPRSVLTLSEMGFSKELCAIALQKSNGDLSDAISLIQHNQEALKAELSTIIKPNQDLILKLMNLGFEKVNVENFLKINFNDFQKALDALLEMKNLEFPAQFMDQIEASSSSNGPATSLKATLEKAKQKSVEEKEAFDDLRNDLNHLLDNDDEYLTLTLEKEQMFLNQYKNALRN</sequence>
<feature type="coiled-coil region" evidence="1">
    <location>
        <begin position="538"/>
        <end position="565"/>
    </location>
</feature>
<dbReference type="CDD" id="cd14270">
    <property type="entry name" value="UBA"/>
    <property type="match status" value="1"/>
</dbReference>
<dbReference type="OrthoDB" id="434245at2759"/>
<keyword evidence="5" id="KW-1185">Reference proteome</keyword>
<dbReference type="InterPro" id="IPR041207">
    <property type="entry name" value="NUB1_ubiquitin-like_dom"/>
</dbReference>
<dbReference type="CDD" id="cd17062">
    <property type="entry name" value="Ubl_NUB1"/>
    <property type="match status" value="1"/>
</dbReference>
<dbReference type="SUPFAM" id="SSF46934">
    <property type="entry name" value="UBA-like"/>
    <property type="match status" value="2"/>
</dbReference>
<feature type="domain" description="UBA" evidence="2">
    <location>
        <begin position="475"/>
        <end position="515"/>
    </location>
</feature>
<dbReference type="Pfam" id="PF00627">
    <property type="entry name" value="UBA"/>
    <property type="match status" value="1"/>
</dbReference>
<feature type="domain" description="UBA" evidence="2">
    <location>
        <begin position="355"/>
        <end position="395"/>
    </location>
</feature>
<name>A0A1J1IVB8_9DIPT</name>
<dbReference type="InterPro" id="IPR000626">
    <property type="entry name" value="Ubiquitin-like_dom"/>
</dbReference>
<dbReference type="Gene3D" id="3.10.20.90">
    <property type="entry name" value="Phosphatidylinositol 3-kinase Catalytic Subunit, Chain A, domain 1"/>
    <property type="match status" value="1"/>
</dbReference>
<dbReference type="Gene3D" id="1.10.8.10">
    <property type="entry name" value="DNA helicase RuvA subunit, C-terminal domain"/>
    <property type="match status" value="2"/>
</dbReference>
<dbReference type="AlphaFoldDB" id="A0A1J1IVB8"/>
<feature type="coiled-coil region" evidence="1">
    <location>
        <begin position="330"/>
        <end position="357"/>
    </location>
</feature>
<dbReference type="SUPFAM" id="SSF54236">
    <property type="entry name" value="Ubiquitin-like"/>
    <property type="match status" value="1"/>
</dbReference>
<dbReference type="InterPro" id="IPR029071">
    <property type="entry name" value="Ubiquitin-like_domsf"/>
</dbReference>
<keyword evidence="1" id="KW-0175">Coiled coil</keyword>
<evidence type="ECO:0000256" key="1">
    <source>
        <dbReference type="SAM" id="Coils"/>
    </source>
</evidence>
<dbReference type="PANTHER" id="PTHR12948">
    <property type="entry name" value="NEDD8 ULTIMATE BUSTER-1 BS4 PROTEIN"/>
    <property type="match status" value="1"/>
</dbReference>
<dbReference type="InterPro" id="IPR039749">
    <property type="entry name" value="NUB1"/>
</dbReference>
<dbReference type="SMART" id="SM00165">
    <property type="entry name" value="UBA"/>
    <property type="match status" value="3"/>
</dbReference>
<dbReference type="CDD" id="cd14291">
    <property type="entry name" value="UBA1_NUB1_like"/>
    <property type="match status" value="1"/>
</dbReference>